<evidence type="ECO:0000256" key="2">
    <source>
        <dbReference type="ARBA" id="ARBA00004922"/>
    </source>
</evidence>
<keyword evidence="6" id="KW-0812">Transmembrane</keyword>
<keyword evidence="8" id="KW-1133">Transmembrane helix</keyword>
<evidence type="ECO:0000256" key="12">
    <source>
        <dbReference type="SAM" id="MobiDB-lite"/>
    </source>
</evidence>
<dbReference type="EMBL" id="CAXAMM010043217">
    <property type="protein sequence ID" value="CAK9109041.1"/>
    <property type="molecule type" value="Genomic_DNA"/>
</dbReference>
<evidence type="ECO:0000259" key="14">
    <source>
        <dbReference type="Pfam" id="PF13733"/>
    </source>
</evidence>
<dbReference type="PANTHER" id="PTHR19300:SF57">
    <property type="entry name" value="BETA-1,4-N-ACETYLGALACTOSAMINYLTRANSFERASE"/>
    <property type="match status" value="1"/>
</dbReference>
<dbReference type="Gene3D" id="3.90.550.10">
    <property type="entry name" value="Spore Coat Polysaccharide Biosynthesis Protein SpsA, Chain A"/>
    <property type="match status" value="1"/>
</dbReference>
<dbReference type="Pfam" id="PF02709">
    <property type="entry name" value="Glyco_transf_7C"/>
    <property type="match status" value="1"/>
</dbReference>
<dbReference type="InterPro" id="IPR027995">
    <property type="entry name" value="Galactosyl_T_N"/>
</dbReference>
<evidence type="ECO:0000256" key="7">
    <source>
        <dbReference type="ARBA" id="ARBA00022968"/>
    </source>
</evidence>
<proteinExistence type="inferred from homology"/>
<feature type="region of interest" description="Disordered" evidence="12">
    <location>
        <begin position="769"/>
        <end position="791"/>
    </location>
</feature>
<organism evidence="15 16">
    <name type="scientific">Durusdinium trenchii</name>
    <dbReference type="NCBI Taxonomy" id="1381693"/>
    <lineage>
        <taxon>Eukaryota</taxon>
        <taxon>Sar</taxon>
        <taxon>Alveolata</taxon>
        <taxon>Dinophyceae</taxon>
        <taxon>Suessiales</taxon>
        <taxon>Symbiodiniaceae</taxon>
        <taxon>Durusdinium</taxon>
    </lineage>
</organism>
<comment type="pathway">
    <text evidence="2">Protein modification; protein glycosylation.</text>
</comment>
<evidence type="ECO:0000256" key="3">
    <source>
        <dbReference type="ARBA" id="ARBA00005735"/>
    </source>
</evidence>
<evidence type="ECO:0000313" key="15">
    <source>
        <dbReference type="EMBL" id="CAK9109041.1"/>
    </source>
</evidence>
<dbReference type="InterPro" id="IPR029044">
    <property type="entry name" value="Nucleotide-diphossugar_trans"/>
</dbReference>
<evidence type="ECO:0000256" key="1">
    <source>
        <dbReference type="ARBA" id="ARBA00004606"/>
    </source>
</evidence>
<evidence type="ECO:0000313" key="16">
    <source>
        <dbReference type="Proteomes" id="UP001642464"/>
    </source>
</evidence>
<feature type="domain" description="Galactosyltransferase C-terminal" evidence="13">
    <location>
        <begin position="1209"/>
        <end position="1265"/>
    </location>
</feature>
<evidence type="ECO:0000256" key="9">
    <source>
        <dbReference type="ARBA" id="ARBA00023136"/>
    </source>
</evidence>
<keyword evidence="10" id="KW-0325">Glycoprotein</keyword>
<dbReference type="InterPro" id="IPR027791">
    <property type="entry name" value="Galactosyl_T_C"/>
</dbReference>
<evidence type="ECO:0000259" key="13">
    <source>
        <dbReference type="Pfam" id="PF02709"/>
    </source>
</evidence>
<protein>
    <submittedName>
        <fullName evidence="15">4-N-acetylgalactosaminyltransferase bre-4 (Bacillus thuringiensis toxin-resistant protein 4) (Bt toxin-resistant protein 4) (Beta-4-GalNAcT)</fullName>
    </submittedName>
</protein>
<accession>A0ABP0S9M8</accession>
<keyword evidence="9" id="KW-0472">Membrane</keyword>
<dbReference type="InterPro" id="IPR038081">
    <property type="entry name" value="CalX-like_sf"/>
</dbReference>
<feature type="domain" description="Galactosyltransferase N-terminal" evidence="14">
    <location>
        <begin position="1098"/>
        <end position="1195"/>
    </location>
</feature>
<dbReference type="InterPro" id="IPR003859">
    <property type="entry name" value="Galactosyl_T"/>
</dbReference>
<evidence type="ECO:0000256" key="5">
    <source>
        <dbReference type="ARBA" id="ARBA00022679"/>
    </source>
</evidence>
<keyword evidence="4" id="KW-0328">Glycosyltransferase</keyword>
<dbReference type="PANTHER" id="PTHR19300">
    <property type="entry name" value="BETA-1,4-GALACTOSYLTRANSFERASE"/>
    <property type="match status" value="1"/>
</dbReference>
<keyword evidence="16" id="KW-1185">Reference proteome</keyword>
<sequence length="1292" mass="144675">MTFPESEEFAHFMVLRSGGFDGNITVTYQILPGTNASSVDYFLLDDPTIFVDTSFSFVQSKLLILYDNNVWERPKVIRIGLVVDPPSALGTDQFDIPEMDVWITDDGDGGEIQIPQVSGVAEARLSDEGLMNWTNRTCAIWAERTKASSGQSNLWVEKVSCAKYLPVIREEAINRKDYFQIQATEPTVWKDGEHDRRCIVGLLSQEVVQELVFGDLNADGPTYTIWVNPDGKMERDEGICFKATMDENSSASLSTSYFALMLEDSGVDGAGRVRCSRGLNCSLNLDNTSFLPAQYGFVQSAEFEQCIPCEELNDVLANDTGTADGLLRAELGMSLKLFAPGDYSVCQCFAGTRQVASMVLSGPRLRNSGFCVMSAEKCAMDLSFVEVVEPEIGNDHLRILTSCSQPELTSEAFVMGAHAKLTATGFEMEDANSMRRGRHEGDNGMYELCWCRETATRRCKRPDEFMASAGIFVYVGPNRQPSRTTLLGHPLVVDGVFGTGLHENDRAMLLLVCGEAHPTSQVNVSFDANRSAFSFPALRKEDGFLALTYHLCWCQGKVQEFGESGQCNGPEDFRADMGLVRVVCPDREVDLSGDGHCKLCSIRARSLNGMPRKIEDITKMRGKLVITTTGLHNFMTMSDRPIPVTLWGTGHYLLDSRTTLNLKLQTYEHIRREDGHRKTKEVMRGPSRGIRVWKILDLYEHFQALIRDRNMYYLDPNIIRPLTASVRLSFSELVGPDQVEWFVSHWWGTPVAVYCDALKRHASEVKAKETSSRPINSMARGQSQLDAKDSKDSSWENTTYWICTFSNNQYKIREELGEVHTESSFYLALHSEGLRGTCMLLDEMAMPLKRSWCLFELLQTIELEEKAQMEAFLRAFSGLLFCTSNGVLNYGSSTVEMSMMIGERLLGLSLRDAEATTEKDKKMIADLVQETTVKRKNRVHIRDALKACQKQVLRSEESAEYQALRKRLDAVEALRAEEAAEQEALEQRLEAVEALLRVLKSVQSKDVKEAADAAASKAAARAANKTRLKVKRFAKAHAVSWREDHKCGHQGLLPNGEPAQCNPKSDAPCCSPGGWCGGSADHCSCSTCIDYRITAAAPAEPYNLEAPKRIAIVVPFRDRGAHLEKFRERIQSHISAWIKKGINHSWKVFVVEQFDEQLFNRGYLFNVGFQFASSEENTLGKFDCVVMHDIDILPTPVVDYGWCIYPNQLSGEIECWGWGVPYPDNVGGVVSMSPTHWRGINGFSNEYDGWGGEDDDLYLRLKQNSLLKGGCHTWCKDRNKPTVPMVRRPPDS</sequence>
<dbReference type="PRINTS" id="PR02050">
    <property type="entry name" value="B14GALTRFASE"/>
</dbReference>
<comment type="caution">
    <text evidence="15">The sequence shown here is derived from an EMBL/GenBank/DDBJ whole genome shotgun (WGS) entry which is preliminary data.</text>
</comment>
<name>A0ABP0S9M8_9DINO</name>
<dbReference type="SUPFAM" id="SSF141072">
    <property type="entry name" value="CalX-like"/>
    <property type="match status" value="1"/>
</dbReference>
<keyword evidence="5" id="KW-0808">Transferase</keyword>
<dbReference type="Pfam" id="PF13733">
    <property type="entry name" value="Glyco_transf_7N"/>
    <property type="match status" value="1"/>
</dbReference>
<dbReference type="CDD" id="cd10909">
    <property type="entry name" value="ChtBD1_GH18_2"/>
    <property type="match status" value="1"/>
</dbReference>
<dbReference type="SUPFAM" id="SSF53448">
    <property type="entry name" value="Nucleotide-diphospho-sugar transferases"/>
    <property type="match status" value="1"/>
</dbReference>
<keyword evidence="7" id="KW-0735">Signal-anchor</keyword>
<evidence type="ECO:0000256" key="8">
    <source>
        <dbReference type="ARBA" id="ARBA00022989"/>
    </source>
</evidence>
<keyword evidence="11" id="KW-0175">Coiled coil</keyword>
<comment type="similarity">
    <text evidence="3">Belongs to the glycosyltransferase 7 family.</text>
</comment>
<gene>
    <name evidence="15" type="ORF">SCF082_LOCUS50682</name>
</gene>
<feature type="coiled-coil region" evidence="11">
    <location>
        <begin position="954"/>
        <end position="1002"/>
    </location>
</feature>
<dbReference type="Proteomes" id="UP001642464">
    <property type="component" value="Unassembled WGS sequence"/>
</dbReference>
<comment type="subcellular location">
    <subcellularLocation>
        <location evidence="1">Membrane</location>
        <topology evidence="1">Single-pass type II membrane protein</topology>
    </subcellularLocation>
</comment>
<evidence type="ECO:0000256" key="4">
    <source>
        <dbReference type="ARBA" id="ARBA00022676"/>
    </source>
</evidence>
<evidence type="ECO:0000256" key="10">
    <source>
        <dbReference type="ARBA" id="ARBA00023180"/>
    </source>
</evidence>
<reference evidence="15 16" key="1">
    <citation type="submission" date="2024-02" db="EMBL/GenBank/DDBJ databases">
        <authorList>
            <person name="Chen Y."/>
            <person name="Shah S."/>
            <person name="Dougan E. K."/>
            <person name="Thang M."/>
            <person name="Chan C."/>
        </authorList>
    </citation>
    <scope>NUCLEOTIDE SEQUENCE [LARGE SCALE GENOMIC DNA]</scope>
</reference>
<evidence type="ECO:0000256" key="6">
    <source>
        <dbReference type="ARBA" id="ARBA00022692"/>
    </source>
</evidence>
<feature type="compositionally biased region" description="Polar residues" evidence="12">
    <location>
        <begin position="772"/>
        <end position="785"/>
    </location>
</feature>
<evidence type="ECO:0000256" key="11">
    <source>
        <dbReference type="SAM" id="Coils"/>
    </source>
</evidence>